<dbReference type="InterPro" id="IPR049492">
    <property type="entry name" value="BD-FAE-like_dom"/>
</dbReference>
<sequence length="331" mass="37154">YRYGRKLLTHQPVHHYITVNGTTFPSSSIQSINRVIMADIKPTKTITYKTIDKLEIPLDIYLPSNTSKAPILLWFHGGGLLQGHRSQLAPWMRKAPENYKIAVISADYRFAPQAGISEICDDVHDCIKFIRTQLSAHLPSDSIDVTKLAVSGSSAGGYLTLLAGLYEDPKPNVILPIYPITDPLGTFFTNPQPPPMGRPIVSREELAEHLDPNAPQIANNPTDGFRQNMYVRMMHDANLAKLWKVPESVDAANKWRLSRNVYERRSAPAYFLMGDADTCVGVEQADEVVGAMLGCGLEVVYERVHGKDHFLDVAPDYENEPFFQFMLNHFK</sequence>
<gene>
    <name evidence="3" type="ORF">HII31_13529</name>
</gene>
<dbReference type="SUPFAM" id="SSF53474">
    <property type="entry name" value="alpha/beta-Hydrolases"/>
    <property type="match status" value="1"/>
</dbReference>
<evidence type="ECO:0000313" key="4">
    <source>
        <dbReference type="Proteomes" id="UP000660729"/>
    </source>
</evidence>
<dbReference type="Pfam" id="PF20434">
    <property type="entry name" value="BD-FAE"/>
    <property type="match status" value="1"/>
</dbReference>
<dbReference type="GO" id="GO:0016787">
    <property type="term" value="F:hydrolase activity"/>
    <property type="evidence" value="ECO:0007669"/>
    <property type="project" value="UniProtKB-KW"/>
</dbReference>
<dbReference type="PANTHER" id="PTHR48081:SF3">
    <property type="entry name" value="ALPHA_BETA HYDROLASE FOLD-3 DOMAIN-CONTAINING PROTEIN"/>
    <property type="match status" value="1"/>
</dbReference>
<reference evidence="3" key="1">
    <citation type="submission" date="2020-04" db="EMBL/GenBank/DDBJ databases">
        <title>Draft genome resource of the tomato pathogen Pseudocercospora fuligena.</title>
        <authorList>
            <person name="Zaccaron A."/>
        </authorList>
    </citation>
    <scope>NUCLEOTIDE SEQUENCE</scope>
    <source>
        <strain evidence="3">PF001</strain>
    </source>
</reference>
<keyword evidence="4" id="KW-1185">Reference proteome</keyword>
<dbReference type="OrthoDB" id="19653at2759"/>
<organism evidence="3 4">
    <name type="scientific">Pseudocercospora fuligena</name>
    <dbReference type="NCBI Taxonomy" id="685502"/>
    <lineage>
        <taxon>Eukaryota</taxon>
        <taxon>Fungi</taxon>
        <taxon>Dikarya</taxon>
        <taxon>Ascomycota</taxon>
        <taxon>Pezizomycotina</taxon>
        <taxon>Dothideomycetes</taxon>
        <taxon>Dothideomycetidae</taxon>
        <taxon>Mycosphaerellales</taxon>
        <taxon>Mycosphaerellaceae</taxon>
        <taxon>Pseudocercospora</taxon>
    </lineage>
</organism>
<dbReference type="EMBL" id="JABCIY010000342">
    <property type="protein sequence ID" value="KAF7185254.1"/>
    <property type="molecule type" value="Genomic_DNA"/>
</dbReference>
<name>A0A8H6R6F3_9PEZI</name>
<feature type="non-terminal residue" evidence="3">
    <location>
        <position position="1"/>
    </location>
</feature>
<proteinExistence type="predicted"/>
<dbReference type="Proteomes" id="UP000660729">
    <property type="component" value="Unassembled WGS sequence"/>
</dbReference>
<dbReference type="InterPro" id="IPR050300">
    <property type="entry name" value="GDXG_lipolytic_enzyme"/>
</dbReference>
<evidence type="ECO:0000256" key="1">
    <source>
        <dbReference type="ARBA" id="ARBA00022801"/>
    </source>
</evidence>
<evidence type="ECO:0000259" key="2">
    <source>
        <dbReference type="Pfam" id="PF20434"/>
    </source>
</evidence>
<protein>
    <submittedName>
        <fullName evidence="3">Non-reducing polyketide synthase adrD</fullName>
    </submittedName>
</protein>
<feature type="domain" description="BD-FAE-like" evidence="2">
    <location>
        <begin position="58"/>
        <end position="168"/>
    </location>
</feature>
<dbReference type="InterPro" id="IPR029058">
    <property type="entry name" value="AB_hydrolase_fold"/>
</dbReference>
<dbReference type="AlphaFoldDB" id="A0A8H6R6F3"/>
<dbReference type="PANTHER" id="PTHR48081">
    <property type="entry name" value="AB HYDROLASE SUPERFAMILY PROTEIN C4A8.06C"/>
    <property type="match status" value="1"/>
</dbReference>
<keyword evidence="1" id="KW-0378">Hydrolase</keyword>
<dbReference type="Gene3D" id="3.40.50.1820">
    <property type="entry name" value="alpha/beta hydrolase"/>
    <property type="match status" value="1"/>
</dbReference>
<comment type="caution">
    <text evidence="3">The sequence shown here is derived from an EMBL/GenBank/DDBJ whole genome shotgun (WGS) entry which is preliminary data.</text>
</comment>
<accession>A0A8H6R6F3</accession>
<evidence type="ECO:0000313" key="3">
    <source>
        <dbReference type="EMBL" id="KAF7185254.1"/>
    </source>
</evidence>